<dbReference type="RefSeq" id="WP_074796076.1">
    <property type="nucleotide sequence ID" value="NZ_FOAD01000010.1"/>
</dbReference>
<organism evidence="2 3">
    <name type="scientific">Haloferax larsenii</name>
    <dbReference type="NCBI Taxonomy" id="302484"/>
    <lineage>
        <taxon>Archaea</taxon>
        <taxon>Methanobacteriati</taxon>
        <taxon>Methanobacteriota</taxon>
        <taxon>Stenosarchaea group</taxon>
        <taxon>Halobacteria</taxon>
        <taxon>Halobacteriales</taxon>
        <taxon>Haloferacaceae</taxon>
        <taxon>Haloferax</taxon>
    </lineage>
</organism>
<protein>
    <recommendedName>
        <fullName evidence="4">N-acetylglutamate synthase</fullName>
    </recommendedName>
</protein>
<accession>A0A1H7TSA8</accession>
<evidence type="ECO:0000313" key="3">
    <source>
        <dbReference type="Proteomes" id="UP000183894"/>
    </source>
</evidence>
<evidence type="ECO:0000313" key="2">
    <source>
        <dbReference type="EMBL" id="SEL87306.1"/>
    </source>
</evidence>
<evidence type="ECO:0008006" key="4">
    <source>
        <dbReference type="Google" id="ProtNLM"/>
    </source>
</evidence>
<dbReference type="Pfam" id="PF26421">
    <property type="entry name" value="Avidin_like"/>
    <property type="match status" value="1"/>
</dbReference>
<evidence type="ECO:0000256" key="1">
    <source>
        <dbReference type="SAM" id="MobiDB-lite"/>
    </source>
</evidence>
<proteinExistence type="predicted"/>
<feature type="region of interest" description="Disordered" evidence="1">
    <location>
        <begin position="102"/>
        <end position="130"/>
    </location>
</feature>
<dbReference type="AlphaFoldDB" id="A0A1H7TSA8"/>
<name>A0A1H7TSA8_HALLR</name>
<reference evidence="2 3" key="1">
    <citation type="submission" date="2016-10" db="EMBL/GenBank/DDBJ databases">
        <authorList>
            <person name="de Groot N.N."/>
        </authorList>
    </citation>
    <scope>NUCLEOTIDE SEQUENCE [LARGE SCALE GENOMIC DNA]</scope>
    <source>
        <strain evidence="2 3">CDM_5</strain>
    </source>
</reference>
<dbReference type="InterPro" id="IPR058595">
    <property type="entry name" value="Avidin-like"/>
</dbReference>
<dbReference type="EMBL" id="FOAD01000010">
    <property type="protein sequence ID" value="SEL87306.1"/>
    <property type="molecule type" value="Genomic_DNA"/>
</dbReference>
<gene>
    <name evidence="2" type="ORF">SAMN04488691_11026</name>
</gene>
<sequence length="130" mass="14545">MSEDQTHSELSVDGRVFKSVSNDADGDVGGETYFWFEQTDDLIHARYHGGSVRLGHLVGLHLGDTLDFRYTHVTVSGDTATGHSVDRIERLDDGRLRLHEQWEWDSKPGSGSSVLEEVPEQQIPPTEEPL</sequence>
<dbReference type="OrthoDB" id="191191at2157"/>
<dbReference type="Proteomes" id="UP000183894">
    <property type="component" value="Unassembled WGS sequence"/>
</dbReference>